<dbReference type="OMA" id="WYCNEPT"/>
<dbReference type="Gene3D" id="1.25.10.10">
    <property type="entry name" value="Leucine-rich Repeat Variant"/>
    <property type="match status" value="2"/>
</dbReference>
<accession>A0A0S4JDK5</accession>
<reference evidence="2" key="1">
    <citation type="submission" date="2015-09" db="EMBL/GenBank/DDBJ databases">
        <authorList>
            <consortium name="Pathogen Informatics"/>
        </authorList>
    </citation>
    <scope>NUCLEOTIDE SEQUENCE [LARGE SCALE GENOMIC DNA]</scope>
    <source>
        <strain evidence="2">Lake Konstanz</strain>
    </source>
</reference>
<keyword evidence="2" id="KW-1185">Reference proteome</keyword>
<evidence type="ECO:0000313" key="1">
    <source>
        <dbReference type="EMBL" id="CUG87068.1"/>
    </source>
</evidence>
<name>A0A0S4JDK5_BODSA</name>
<protein>
    <recommendedName>
        <fullName evidence="3">Exportin-T</fullName>
    </recommendedName>
</protein>
<evidence type="ECO:0008006" key="3">
    <source>
        <dbReference type="Google" id="ProtNLM"/>
    </source>
</evidence>
<dbReference type="EMBL" id="CYKH01001430">
    <property type="protein sequence ID" value="CUG87068.1"/>
    <property type="molecule type" value="Genomic_DNA"/>
</dbReference>
<dbReference type="VEuPathDB" id="TriTrypDB:BSAL_08170"/>
<organism evidence="1 2">
    <name type="scientific">Bodo saltans</name>
    <name type="common">Flagellated protozoan</name>
    <dbReference type="NCBI Taxonomy" id="75058"/>
    <lineage>
        <taxon>Eukaryota</taxon>
        <taxon>Discoba</taxon>
        <taxon>Euglenozoa</taxon>
        <taxon>Kinetoplastea</taxon>
        <taxon>Metakinetoplastina</taxon>
        <taxon>Eubodonida</taxon>
        <taxon>Bodonidae</taxon>
        <taxon>Bodo</taxon>
    </lineage>
</organism>
<dbReference type="Proteomes" id="UP000051952">
    <property type="component" value="Unassembled WGS sequence"/>
</dbReference>
<evidence type="ECO:0000313" key="2">
    <source>
        <dbReference type="Proteomes" id="UP000051952"/>
    </source>
</evidence>
<dbReference type="OrthoDB" id="244954at2759"/>
<dbReference type="InterPro" id="IPR011989">
    <property type="entry name" value="ARM-like"/>
</dbReference>
<gene>
    <name evidence="1" type="ORF">BSAL_08170</name>
</gene>
<dbReference type="AlphaFoldDB" id="A0A0S4JDK5"/>
<proteinExistence type="predicted"/>
<dbReference type="InterPro" id="IPR016024">
    <property type="entry name" value="ARM-type_fold"/>
</dbReference>
<sequence>MATPSIATKDDIIRLVWAVYDPSIPNETRTNITNQLMHAVNGLNGAAILELGMTLMQLTNDAAVSSSSAGSIQSVRAYGAVILKQAVVVGTLHAQEVNPEALLSWISYDASISPVLRSAAGNLVLVCGVRLFPENWPTLLNTLVDDLQSKPFLLPLLKDFCDACVEAPAAAGSANAGYVPPNRIKFIRGGLKDAAPTSMRKVIQCMEQWYQQGQMQHVNLSLGALTSFAAVIGASGWWELGLHDVVRTLVKSGPCCKDAVSLAGSLIRTTNQMSPTDSIACALIQDLVQVIEPAIQSEDWELVQELLDMVADIPPAMAEQLQSTLVIFVQLVLNIPSVLFAIAAGDILKKLITNQTEVKPLNTSIAQPSSLLVSMSFFAQKHAVHPSFARSPCTKQATVVAARCQRAIAFSEEQFATLQSFDTAYADLRGTLANAMEFIALHFPQDSASYCAQLLSQLPTVKYPYDPSTRVGHYTQQFSQTFSEWSAAQFMLEHLAPNAFRGQHALSGLVAFRSLVAIAPQDAVLIPTWLNMQLAFWNSSKTWTDVSACNELWSASCDIVFRYMNYFPPEKDTAPSESKKNYNYGGNRIRMVDFDDVDLVSARKRACTAFVHAAVYHGGQLVAIPGLNLLDLCNQQLVQPSTLSSEKAFLYEAIASLSNFMGAEEQTVFLSSVISTMRDVVMNTNASNFLLTLCDQGPERTKLKDSVAVLASILRRCNPSPYMQSLAISIIPVMGNLLLTIHNAKPEQVPAAYRSLFEMSHVDRDQFLSGGGARKSSIASGLDSNAVGRARSALQQIRLYLYQALGSMGKFVALESFTPSLMQTVSNCERFELHTMRAFAENTLFRWLQSSSALGSFIFPALANYFTAQRVNDSNRSSQDEVVDHKQLFYFTKDTMTAVSAVVEVRNWFVQPGLREGVNSLLDALIQGAFDFRGTCGTVVRFIESNLLASPADAAQCFCCIASACTSRSPNIAPKDVDIVSGQLCFIYIAQMALIGGALRERGVPEELLVELNSHLALASRVDAKRRAFGDFLKKASQR</sequence>
<dbReference type="SUPFAM" id="SSF48371">
    <property type="entry name" value="ARM repeat"/>
    <property type="match status" value="1"/>
</dbReference>